<protein>
    <submittedName>
        <fullName evidence="1">6034_t:CDS:1</fullName>
    </submittedName>
</protein>
<name>A0A9N9DHT2_9GLOM</name>
<evidence type="ECO:0000313" key="1">
    <source>
        <dbReference type="EMBL" id="CAG8636108.1"/>
    </source>
</evidence>
<evidence type="ECO:0000313" key="2">
    <source>
        <dbReference type="Proteomes" id="UP000789572"/>
    </source>
</evidence>
<accession>A0A9N9DHT2</accession>
<dbReference type="Proteomes" id="UP000789572">
    <property type="component" value="Unassembled WGS sequence"/>
</dbReference>
<dbReference type="EMBL" id="CAJVPJ010003158">
    <property type="protein sequence ID" value="CAG8636108.1"/>
    <property type="molecule type" value="Genomic_DNA"/>
</dbReference>
<gene>
    <name evidence="1" type="ORF">POCULU_LOCUS9165</name>
</gene>
<comment type="caution">
    <text evidence="1">The sequence shown here is derived from an EMBL/GenBank/DDBJ whole genome shotgun (WGS) entry which is preliminary data.</text>
</comment>
<keyword evidence="2" id="KW-1185">Reference proteome</keyword>
<feature type="non-terminal residue" evidence="1">
    <location>
        <position position="57"/>
    </location>
</feature>
<proteinExistence type="predicted"/>
<organism evidence="1 2">
    <name type="scientific">Paraglomus occultum</name>
    <dbReference type="NCBI Taxonomy" id="144539"/>
    <lineage>
        <taxon>Eukaryota</taxon>
        <taxon>Fungi</taxon>
        <taxon>Fungi incertae sedis</taxon>
        <taxon>Mucoromycota</taxon>
        <taxon>Glomeromycotina</taxon>
        <taxon>Glomeromycetes</taxon>
        <taxon>Paraglomerales</taxon>
        <taxon>Paraglomeraceae</taxon>
        <taxon>Paraglomus</taxon>
    </lineage>
</organism>
<sequence>SRRDQTSEQDETVGFLQGDRKFDYHAFPNVGGIGCRATTSSIEKYVTTHSFEEKPAC</sequence>
<dbReference type="AlphaFoldDB" id="A0A9N9DHT2"/>
<reference evidence="1" key="1">
    <citation type="submission" date="2021-06" db="EMBL/GenBank/DDBJ databases">
        <authorList>
            <person name="Kallberg Y."/>
            <person name="Tangrot J."/>
            <person name="Rosling A."/>
        </authorList>
    </citation>
    <scope>NUCLEOTIDE SEQUENCE</scope>
    <source>
        <strain evidence="1">IA702</strain>
    </source>
</reference>